<name>A0A9E9GFH1_9VIRU</name>
<organism evidence="2">
    <name type="scientific">Lake sturgeon herpesvirus</name>
    <dbReference type="NCBI Taxonomy" id="2922427"/>
    <lineage>
        <taxon>Viruses</taxon>
        <taxon>Duplodnaviria</taxon>
        <taxon>Heunggongvirae</taxon>
        <taxon>Peploviricota</taxon>
        <taxon>Herviviricetes</taxon>
        <taxon>Herpesvirales</taxon>
        <taxon>Alloherpesviridae</taxon>
    </lineage>
</organism>
<keyword evidence="1" id="KW-0175">Coiled coil</keyword>
<accession>A0A9E9GFH1</accession>
<reference evidence="2" key="2">
    <citation type="submission" date="2022-10" db="EMBL/GenBank/DDBJ databases">
        <authorList>
            <person name="Johnston A.E."/>
            <person name="Shavalier M.A."/>
            <person name="Scribner K.T."/>
            <person name="Soto E."/>
            <person name="Griffin M.J."/>
            <person name="Waldbieser G.C."/>
            <person name="Richardson B.M."/>
            <person name="Winters A.D."/>
            <person name="Yun S."/>
            <person name="Baker E.A."/>
            <person name="Larson D.L."/>
            <person name="Kiupel M."/>
            <person name="Loch T.P."/>
        </authorList>
    </citation>
    <scope>NUCLEOTIDE SEQUENCE</scope>
    <source>
        <strain evidence="2">200413-11TC</strain>
    </source>
</reference>
<evidence type="ECO:0000256" key="1">
    <source>
        <dbReference type="SAM" id="Coils"/>
    </source>
</evidence>
<protein>
    <submittedName>
        <fullName evidence="2">Protein Allo64</fullName>
    </submittedName>
</protein>
<evidence type="ECO:0000313" key="2">
    <source>
        <dbReference type="EMBL" id="WAS29282.1"/>
    </source>
</evidence>
<proteinExistence type="predicted"/>
<reference evidence="2" key="1">
    <citation type="journal article" date="2022" name="Animals (Basel)">
        <title>First Isolation of a Herpesvirus (Family Alloherpesviridae) from Great Lakes Lake Sturgeon (Acipenser fulvescens).</title>
        <authorList>
            <person name="Johnston A.E."/>
            <person name="Shavalier M.A."/>
            <person name="Scribner K.T."/>
            <person name="Soto E."/>
            <person name="Griffin M.J."/>
            <person name="Waldbieser G.C."/>
            <person name="Richardson B.M."/>
            <person name="Winters A.D."/>
            <person name="Yun S."/>
            <person name="Baker E.A."/>
            <person name="Larson D.L."/>
            <person name="Kiupel M."/>
            <person name="Loch T.P."/>
        </authorList>
    </citation>
    <scope>NUCLEOTIDE SEQUENCE</scope>
    <source>
        <strain evidence="2">200413-11TC</strain>
    </source>
</reference>
<feature type="coiled-coil region" evidence="1">
    <location>
        <begin position="267"/>
        <end position="294"/>
    </location>
</feature>
<dbReference type="EMBL" id="OP729410">
    <property type="protein sequence ID" value="WAS29282.1"/>
    <property type="molecule type" value="Genomic_DNA"/>
</dbReference>
<sequence>MSKALWEFEGCGMAQVYEKLSVYRQEAVEAEIAGQAVPDYILEYCQKITDAHPDPLTSAPDGLVLRLLLMARAMSRGAEERAAALISNGLVSLYDYDTLWAELTMRFYCWSPQQIQKRLRLFCDHLTWLLTWPVLPDFTLDNDVCFQCSFEKPHDLASMRNRLTQSSCSHYTFFHELFEDTVMMIEKEKEKEKEEEETEKDIGHHLLGLTQQQPVCLEPDQVISALVAGVKGIDDVVNQRIDEDKRYREKTRYEKLSQVSFENLLKIVTHTNTIDKLEGQVKELQLQKQTLNLQYKKKTTIQYIHNRPYELLLEFQQSLDFQRKLLDVFNQKAINLDDALSADLDNLQPYRGHQKQLIRTQRLLEISTLLSTVSLDTTRSQVSNETFIATFSPHFKYTQQYTIVGPRFIFFKLLHAYQVSLPRIKAFRDVLKTIDFKLILGRPLDEVLKVLVGVTTGEGGVTVGLATMYWLTANLYAYHSHQNKGQVTWYHGTDQHRVLKDGFYLFGLHKIGVRFTVNNQHVIHAVADAADLYKLIAVHILLRRRYGGGFC</sequence>